<dbReference type="InterPro" id="IPR031680">
    <property type="entry name" value="Hepar_II_III_N"/>
</dbReference>
<accession>X1RAM1</accession>
<name>X1RAM1_9ZZZZ</name>
<dbReference type="Pfam" id="PF16889">
    <property type="entry name" value="Hepar_II_III_N"/>
    <property type="match status" value="1"/>
</dbReference>
<evidence type="ECO:0000313" key="2">
    <source>
        <dbReference type="EMBL" id="GAI52634.1"/>
    </source>
</evidence>
<dbReference type="Gene3D" id="1.50.10.100">
    <property type="entry name" value="Chondroitin AC/alginate lyase"/>
    <property type="match status" value="1"/>
</dbReference>
<dbReference type="PANTHER" id="PTHR39210:SF1">
    <property type="entry name" value="HEPARIN-SULFATE LYASE"/>
    <property type="match status" value="1"/>
</dbReference>
<reference evidence="2" key="1">
    <citation type="journal article" date="2014" name="Front. Microbiol.">
        <title>High frequency of phylogenetically diverse reductive dehalogenase-homologous genes in deep subseafloor sedimentary metagenomes.</title>
        <authorList>
            <person name="Kawai M."/>
            <person name="Futagami T."/>
            <person name="Toyoda A."/>
            <person name="Takaki Y."/>
            <person name="Nishi S."/>
            <person name="Hori S."/>
            <person name="Arai W."/>
            <person name="Tsubouchi T."/>
            <person name="Morono Y."/>
            <person name="Uchiyama I."/>
            <person name="Ito T."/>
            <person name="Fujiyama A."/>
            <person name="Inagaki F."/>
            <person name="Takami H."/>
        </authorList>
    </citation>
    <scope>NUCLEOTIDE SEQUENCE</scope>
    <source>
        <strain evidence="2">Expedition CK06-06</strain>
    </source>
</reference>
<protein>
    <recommendedName>
        <fullName evidence="1">Heparin-sulfate lyase N-terminal domain-containing protein</fullName>
    </recommendedName>
</protein>
<dbReference type="SUPFAM" id="SSF48230">
    <property type="entry name" value="Chondroitin AC/alginate lyase"/>
    <property type="match status" value="1"/>
</dbReference>
<dbReference type="InterPro" id="IPR008929">
    <property type="entry name" value="Chondroitin_lyas"/>
</dbReference>
<dbReference type="EMBL" id="BARV01037619">
    <property type="protein sequence ID" value="GAI52634.1"/>
    <property type="molecule type" value="Genomic_DNA"/>
</dbReference>
<dbReference type="AlphaFoldDB" id="X1RAM1"/>
<feature type="domain" description="Heparin-sulfate lyase N-terminal" evidence="1">
    <location>
        <begin position="1"/>
        <end position="109"/>
    </location>
</feature>
<organism evidence="2">
    <name type="scientific">marine sediment metagenome</name>
    <dbReference type="NCBI Taxonomy" id="412755"/>
    <lineage>
        <taxon>unclassified sequences</taxon>
        <taxon>metagenomes</taxon>
        <taxon>ecological metagenomes</taxon>
    </lineage>
</organism>
<comment type="caution">
    <text evidence="2">The sequence shown here is derived from an EMBL/GenBank/DDBJ whole genome shotgun (WGS) entry which is preliminary data.</text>
</comment>
<evidence type="ECO:0000259" key="1">
    <source>
        <dbReference type="Pfam" id="PF16889"/>
    </source>
</evidence>
<sequence>MPEFKESEKWKNFGIKELKKEMKKQVYPDGVDFEASTCYHRLVFELFFYATFLVIINGQDFKEDNFAQVGNAIFGEEYLQRLYKMFDFVFYALKPNGRMPQIGDNDNGRLHVFAKQEVLDMRYLLALRAIFFKEPKFKIEEFGFCEEALWVFGEKGYKIWQDL</sequence>
<feature type="non-terminal residue" evidence="2">
    <location>
        <position position="163"/>
    </location>
</feature>
<gene>
    <name evidence="2" type="ORF">S06H3_58156</name>
</gene>
<dbReference type="PANTHER" id="PTHR39210">
    <property type="entry name" value="HEPARIN-SULFATE LYASE"/>
    <property type="match status" value="1"/>
</dbReference>
<proteinExistence type="predicted"/>